<evidence type="ECO:0000313" key="2">
    <source>
        <dbReference type="Proteomes" id="UP000298663"/>
    </source>
</evidence>
<name>A0A4U8UPI6_STECR</name>
<gene>
    <name evidence="1" type="ORF">L596_002185</name>
</gene>
<proteinExistence type="predicted"/>
<dbReference type="AlphaFoldDB" id="A0A4U8UPI6"/>
<keyword evidence="2" id="KW-1185">Reference proteome</keyword>
<dbReference type="EMBL" id="CM016762">
    <property type="protein sequence ID" value="TMS34639.1"/>
    <property type="molecule type" value="Genomic_DNA"/>
</dbReference>
<evidence type="ECO:0000313" key="1">
    <source>
        <dbReference type="EMBL" id="TMS34639.1"/>
    </source>
</evidence>
<organism evidence="1 2">
    <name type="scientific">Steinernema carpocapsae</name>
    <name type="common">Entomopathogenic nematode</name>
    <dbReference type="NCBI Taxonomy" id="34508"/>
    <lineage>
        <taxon>Eukaryota</taxon>
        <taxon>Metazoa</taxon>
        <taxon>Ecdysozoa</taxon>
        <taxon>Nematoda</taxon>
        <taxon>Chromadorea</taxon>
        <taxon>Rhabditida</taxon>
        <taxon>Tylenchina</taxon>
        <taxon>Panagrolaimomorpha</taxon>
        <taxon>Strongyloidoidea</taxon>
        <taxon>Steinernematidae</taxon>
        <taxon>Steinernema</taxon>
    </lineage>
</organism>
<reference evidence="1 2" key="2">
    <citation type="journal article" date="2019" name="G3 (Bethesda)">
        <title>Hybrid Assembly of the Genome of the Entomopathogenic Nematode Steinernema carpocapsae Identifies the X-Chromosome.</title>
        <authorList>
            <person name="Serra L."/>
            <person name="Macchietto M."/>
            <person name="Macias-Munoz A."/>
            <person name="McGill C.J."/>
            <person name="Rodriguez I.M."/>
            <person name="Rodriguez B."/>
            <person name="Murad R."/>
            <person name="Mortazavi A."/>
        </authorList>
    </citation>
    <scope>NUCLEOTIDE SEQUENCE [LARGE SCALE GENOMIC DNA]</scope>
    <source>
        <strain evidence="1 2">ALL</strain>
    </source>
</reference>
<comment type="caution">
    <text evidence="1">The sequence shown here is derived from an EMBL/GenBank/DDBJ whole genome shotgun (WGS) entry which is preliminary data.</text>
</comment>
<dbReference type="Proteomes" id="UP000298663">
    <property type="component" value="Chromosome X"/>
</dbReference>
<reference evidence="1 2" key="1">
    <citation type="journal article" date="2015" name="Genome Biol.">
        <title>Comparative genomics of Steinernema reveals deeply conserved gene regulatory networks.</title>
        <authorList>
            <person name="Dillman A.R."/>
            <person name="Macchietto M."/>
            <person name="Porter C.F."/>
            <person name="Rogers A."/>
            <person name="Williams B."/>
            <person name="Antoshechkin I."/>
            <person name="Lee M.M."/>
            <person name="Goodwin Z."/>
            <person name="Lu X."/>
            <person name="Lewis E.E."/>
            <person name="Goodrich-Blair H."/>
            <person name="Stock S.P."/>
            <person name="Adams B.J."/>
            <person name="Sternberg P.W."/>
            <person name="Mortazavi A."/>
        </authorList>
    </citation>
    <scope>NUCLEOTIDE SEQUENCE [LARGE SCALE GENOMIC DNA]</scope>
    <source>
        <strain evidence="1 2">ALL</strain>
    </source>
</reference>
<sequence length="70" mass="8083">MYACLPWREELGKFGFHDDDAHNHEKRNCLYLIGMKLITVRGRWQRGEGRAINNFTEVQGEVNGTLDTSS</sequence>
<protein>
    <submittedName>
        <fullName evidence="1">Uncharacterized protein</fullName>
    </submittedName>
</protein>
<accession>A0A4U8UPI6</accession>
<dbReference type="EMBL" id="AZBU02000001">
    <property type="protein sequence ID" value="TMS34639.1"/>
    <property type="molecule type" value="Genomic_DNA"/>
</dbReference>